<dbReference type="Proteomes" id="UP001501612">
    <property type="component" value="Unassembled WGS sequence"/>
</dbReference>
<name>A0ABP5AJH8_9ACTN</name>
<reference evidence="3" key="1">
    <citation type="journal article" date="2019" name="Int. J. Syst. Evol. Microbiol.">
        <title>The Global Catalogue of Microorganisms (GCM) 10K type strain sequencing project: providing services to taxonomists for standard genome sequencing and annotation.</title>
        <authorList>
            <consortium name="The Broad Institute Genomics Platform"/>
            <consortium name="The Broad Institute Genome Sequencing Center for Infectious Disease"/>
            <person name="Wu L."/>
            <person name="Ma J."/>
        </authorList>
    </citation>
    <scope>NUCLEOTIDE SEQUENCE [LARGE SCALE GENOMIC DNA]</scope>
    <source>
        <strain evidence="3">JCM 14046</strain>
    </source>
</reference>
<keyword evidence="3" id="KW-1185">Reference proteome</keyword>
<evidence type="ECO:0000313" key="2">
    <source>
        <dbReference type="EMBL" id="GAA1915783.1"/>
    </source>
</evidence>
<organism evidence="2 3">
    <name type="scientific">Nocardioides lentus</name>
    <dbReference type="NCBI Taxonomy" id="338077"/>
    <lineage>
        <taxon>Bacteria</taxon>
        <taxon>Bacillati</taxon>
        <taxon>Actinomycetota</taxon>
        <taxon>Actinomycetes</taxon>
        <taxon>Propionibacteriales</taxon>
        <taxon>Nocardioidaceae</taxon>
        <taxon>Nocardioides</taxon>
    </lineage>
</organism>
<evidence type="ECO:0000313" key="3">
    <source>
        <dbReference type="Proteomes" id="UP001501612"/>
    </source>
</evidence>
<keyword evidence="1" id="KW-0732">Signal</keyword>
<feature type="chain" id="PRO_5047402051" evidence="1">
    <location>
        <begin position="20"/>
        <end position="150"/>
    </location>
</feature>
<evidence type="ECO:0000256" key="1">
    <source>
        <dbReference type="SAM" id="SignalP"/>
    </source>
</evidence>
<comment type="caution">
    <text evidence="2">The sequence shown here is derived from an EMBL/GenBank/DDBJ whole genome shotgun (WGS) entry which is preliminary data.</text>
</comment>
<accession>A0ABP5AJH8</accession>
<protein>
    <submittedName>
        <fullName evidence="2">Uncharacterized protein</fullName>
    </submittedName>
</protein>
<proteinExistence type="predicted"/>
<feature type="signal peptide" evidence="1">
    <location>
        <begin position="1"/>
        <end position="19"/>
    </location>
</feature>
<gene>
    <name evidence="2" type="ORF">GCM10009737_16520</name>
</gene>
<sequence>MFIVVGAFVLAMVGSIAFAYWTSDGSGTGYADTGDTRPVVIEQTSVVSDLRPGGAPQTLSGRFDNPNAGPVFIGTVTASIDGVTTAAGAVGECTADDYVLSGAEMTVNSEIAAGDDVGTWSGARLAFDNKATVDQDGCKGATVTLAYTAR</sequence>
<dbReference type="EMBL" id="BAAAMY010000004">
    <property type="protein sequence ID" value="GAA1915783.1"/>
    <property type="molecule type" value="Genomic_DNA"/>
</dbReference>